<gene>
    <name evidence="1" type="ORF">BDR25DRAFT_31618</name>
</gene>
<dbReference type="Proteomes" id="UP000799755">
    <property type="component" value="Unassembled WGS sequence"/>
</dbReference>
<reference evidence="1" key="1">
    <citation type="journal article" date="2020" name="Stud. Mycol.">
        <title>101 Dothideomycetes genomes: a test case for predicting lifestyles and emergence of pathogens.</title>
        <authorList>
            <person name="Haridas S."/>
            <person name="Albert R."/>
            <person name="Binder M."/>
            <person name="Bloem J."/>
            <person name="Labutti K."/>
            <person name="Salamov A."/>
            <person name="Andreopoulos B."/>
            <person name="Baker S."/>
            <person name="Barry K."/>
            <person name="Bills G."/>
            <person name="Bluhm B."/>
            <person name="Cannon C."/>
            <person name="Castanera R."/>
            <person name="Culley D."/>
            <person name="Daum C."/>
            <person name="Ezra D."/>
            <person name="Gonzalez J."/>
            <person name="Henrissat B."/>
            <person name="Kuo A."/>
            <person name="Liang C."/>
            <person name="Lipzen A."/>
            <person name="Lutzoni F."/>
            <person name="Magnuson J."/>
            <person name="Mondo S."/>
            <person name="Nolan M."/>
            <person name="Ohm R."/>
            <person name="Pangilinan J."/>
            <person name="Park H.-J."/>
            <person name="Ramirez L."/>
            <person name="Alfaro M."/>
            <person name="Sun H."/>
            <person name="Tritt A."/>
            <person name="Yoshinaga Y."/>
            <person name="Zwiers L.-H."/>
            <person name="Turgeon B."/>
            <person name="Goodwin S."/>
            <person name="Spatafora J."/>
            <person name="Crous P."/>
            <person name="Grigoriev I."/>
        </authorList>
    </citation>
    <scope>NUCLEOTIDE SEQUENCE</scope>
    <source>
        <strain evidence="1">ATCC 200398</strain>
    </source>
</reference>
<protein>
    <submittedName>
        <fullName evidence="1">Uncharacterized protein</fullName>
    </submittedName>
</protein>
<proteinExistence type="predicted"/>
<dbReference type="EMBL" id="MU003507">
    <property type="protein sequence ID" value="KAF2470657.1"/>
    <property type="molecule type" value="Genomic_DNA"/>
</dbReference>
<keyword evidence="2" id="KW-1185">Reference proteome</keyword>
<accession>A0ACB6QUW4</accession>
<comment type="caution">
    <text evidence="1">The sequence shown here is derived from an EMBL/GenBank/DDBJ whole genome shotgun (WGS) entry which is preliminary data.</text>
</comment>
<organism evidence="1 2">
    <name type="scientific">Lindgomyces ingoldianus</name>
    <dbReference type="NCBI Taxonomy" id="673940"/>
    <lineage>
        <taxon>Eukaryota</taxon>
        <taxon>Fungi</taxon>
        <taxon>Dikarya</taxon>
        <taxon>Ascomycota</taxon>
        <taxon>Pezizomycotina</taxon>
        <taxon>Dothideomycetes</taxon>
        <taxon>Pleosporomycetidae</taxon>
        <taxon>Pleosporales</taxon>
        <taxon>Lindgomycetaceae</taxon>
        <taxon>Lindgomyces</taxon>
    </lineage>
</organism>
<evidence type="ECO:0000313" key="2">
    <source>
        <dbReference type="Proteomes" id="UP000799755"/>
    </source>
</evidence>
<evidence type="ECO:0000313" key="1">
    <source>
        <dbReference type="EMBL" id="KAF2470657.1"/>
    </source>
</evidence>
<sequence>MKLSIVLTRALAATTMAAPYSRCVVNGRVVDCNKMAKTRDTTSQCRVTSATAYLETSSEIGLERYAEKYYKARPEEVAKLNGQKKMMENTGAKA</sequence>
<name>A0ACB6QUW4_9PLEO</name>